<dbReference type="CDD" id="cd10448">
    <property type="entry name" value="GIY-YIG_unchar_3"/>
    <property type="match status" value="1"/>
</dbReference>
<keyword evidence="3" id="KW-0255">Endonuclease</keyword>
<gene>
    <name evidence="3" type="ORF">SAMN05444280_105162</name>
</gene>
<comment type="similarity">
    <text evidence="1">Belongs to the UPF0213 family.</text>
</comment>
<evidence type="ECO:0000256" key="1">
    <source>
        <dbReference type="ARBA" id="ARBA00007435"/>
    </source>
</evidence>
<dbReference type="InterPro" id="IPR000305">
    <property type="entry name" value="GIY-YIG_endonuc"/>
</dbReference>
<dbReference type="SMART" id="SM00465">
    <property type="entry name" value="GIYc"/>
    <property type="match status" value="1"/>
</dbReference>
<evidence type="ECO:0000259" key="2">
    <source>
        <dbReference type="PROSITE" id="PS50164"/>
    </source>
</evidence>
<keyword evidence="3" id="KW-0378">Hydrolase</keyword>
<dbReference type="Pfam" id="PF01541">
    <property type="entry name" value="GIY-YIG"/>
    <property type="match status" value="1"/>
</dbReference>
<protein>
    <submittedName>
        <fullName evidence="3">Putative endonuclease</fullName>
    </submittedName>
</protein>
<dbReference type="PROSITE" id="PS50164">
    <property type="entry name" value="GIY_YIG"/>
    <property type="match status" value="1"/>
</dbReference>
<dbReference type="STRING" id="1168035.SAMN05444280_105162"/>
<dbReference type="SUPFAM" id="SSF82771">
    <property type="entry name" value="GIY-YIG endonuclease"/>
    <property type="match status" value="1"/>
</dbReference>
<dbReference type="PANTHER" id="PTHR34477:SF5">
    <property type="entry name" value="BSL5627 PROTEIN"/>
    <property type="match status" value="1"/>
</dbReference>
<dbReference type="GO" id="GO:0004519">
    <property type="term" value="F:endonuclease activity"/>
    <property type="evidence" value="ECO:0007669"/>
    <property type="project" value="UniProtKB-KW"/>
</dbReference>
<dbReference type="Gene3D" id="3.40.1440.10">
    <property type="entry name" value="GIY-YIG endonuclease"/>
    <property type="match status" value="1"/>
</dbReference>
<evidence type="ECO:0000313" key="3">
    <source>
        <dbReference type="EMBL" id="SHI76027.1"/>
    </source>
</evidence>
<feature type="domain" description="GIY-YIG" evidence="2">
    <location>
        <begin position="2"/>
        <end position="78"/>
    </location>
</feature>
<keyword evidence="4" id="KW-1185">Reference proteome</keyword>
<dbReference type="PANTHER" id="PTHR34477">
    <property type="entry name" value="UPF0213 PROTEIN YHBQ"/>
    <property type="match status" value="1"/>
</dbReference>
<dbReference type="InterPro" id="IPR035901">
    <property type="entry name" value="GIY-YIG_endonuc_sf"/>
</dbReference>
<dbReference type="AlphaFoldDB" id="A0A1M6DS03"/>
<dbReference type="RefSeq" id="WP_073166532.1">
    <property type="nucleotide sequence ID" value="NZ_FQZE01000005.1"/>
</dbReference>
<reference evidence="3 4" key="1">
    <citation type="submission" date="2016-11" db="EMBL/GenBank/DDBJ databases">
        <authorList>
            <person name="Jaros S."/>
            <person name="Januszkiewicz K."/>
            <person name="Wedrychowicz H."/>
        </authorList>
    </citation>
    <scope>NUCLEOTIDE SEQUENCE [LARGE SCALE GENOMIC DNA]</scope>
    <source>
        <strain evidence="3 4">DSM 27063</strain>
    </source>
</reference>
<sequence length="95" mass="11715">MANFYVYILANKPNGVLYIGVTNELERRLGEHKNKILKGFTYKYNVDKLVYFEEFDTYEEAFLRERRLKKWNRDWKIQLIEKENPDWIDLSAEWF</sequence>
<evidence type="ECO:0000313" key="4">
    <source>
        <dbReference type="Proteomes" id="UP000184050"/>
    </source>
</evidence>
<name>A0A1M6DS03_9BACT</name>
<dbReference type="Proteomes" id="UP000184050">
    <property type="component" value="Unassembled WGS sequence"/>
</dbReference>
<organism evidence="3 4">
    <name type="scientific">Tangfeifania diversioriginum</name>
    <dbReference type="NCBI Taxonomy" id="1168035"/>
    <lineage>
        <taxon>Bacteria</taxon>
        <taxon>Pseudomonadati</taxon>
        <taxon>Bacteroidota</taxon>
        <taxon>Bacteroidia</taxon>
        <taxon>Marinilabiliales</taxon>
        <taxon>Prolixibacteraceae</taxon>
        <taxon>Tangfeifania</taxon>
    </lineage>
</organism>
<proteinExistence type="inferred from homology"/>
<accession>A0A1M6DS03</accession>
<dbReference type="OrthoDB" id="9807770at2"/>
<dbReference type="InterPro" id="IPR050190">
    <property type="entry name" value="UPF0213_domain"/>
</dbReference>
<dbReference type="EMBL" id="FQZE01000005">
    <property type="protein sequence ID" value="SHI76027.1"/>
    <property type="molecule type" value="Genomic_DNA"/>
</dbReference>
<keyword evidence="3" id="KW-0540">Nuclease</keyword>